<dbReference type="Proteomes" id="UP000248482">
    <property type="component" value="Unplaced"/>
</dbReference>
<dbReference type="GeneID" id="111158663"/>
<dbReference type="OrthoDB" id="10024479at2759"/>
<evidence type="ECO:0000256" key="1">
    <source>
        <dbReference type="ARBA" id="ARBA00023054"/>
    </source>
</evidence>
<dbReference type="RefSeq" id="XP_022376564.1">
    <property type="nucleotide sequence ID" value="XM_022520856.1"/>
</dbReference>
<dbReference type="Pfam" id="PF15739">
    <property type="entry name" value="TSNAXIP1_N"/>
    <property type="match status" value="1"/>
</dbReference>
<accession>A0A2Y9KZ04</accession>
<proteinExistence type="predicted"/>
<keyword evidence="3" id="KW-1185">Reference proteome</keyword>
<evidence type="ECO:0000259" key="2">
    <source>
        <dbReference type="Pfam" id="PF15739"/>
    </source>
</evidence>
<reference evidence="4" key="1">
    <citation type="submission" date="2025-08" db="UniProtKB">
        <authorList>
            <consortium name="RefSeq"/>
        </authorList>
    </citation>
    <scope>IDENTIFICATION</scope>
    <source>
        <tissue evidence="4">Blood</tissue>
    </source>
</reference>
<evidence type="ECO:0000313" key="4">
    <source>
        <dbReference type="RefSeq" id="XP_022376564.1"/>
    </source>
</evidence>
<dbReference type="InterPro" id="IPR032755">
    <property type="entry name" value="TSNAXIP1_N"/>
</dbReference>
<gene>
    <name evidence="4" type="primary">LOC111158663</name>
</gene>
<sequence length="704" mass="80428">MRMYQVNCVLHLISNLLVSRSYFVLECHLKIKLYCRKVPLGQNRGCKPGLRSVERAPLAADAGMAGTPPPAPGARKAAIGKTRARCSQRNVPPVEKNREGRGSLGQISPWVRTLESRRQEAGTAALGPLVEETSPALRQGAGGRGCNCAWNGKRDGRLSSPPVFTACSANPRVIFLNRSSWSLSLCLEFFTNACSVHERPDRPPDSPGARWQLADSWSRPASPGRAVYMRWKHCGVQGDRPLCNLTKLLNKLQKDHRDDIYLYTSGHLNSNKLYRPPETILYHWPNANRPKGEKVFKVEKPSDKKIAKMKDALAYFTINTALSPKDVQTTPLFRYLDPLEPISRTSEEDFIPRKAPGKEASAELWRREELRLPEMKVLKYRTVESSRQCVMSPPPKDKYQYISSYLSGVTKTDKYRKFLCFQKEVLAKQDLMKHDFTGRKAAICHEKKLEQELQKVCICEPQQFNRLHIFGEVFEDICNSSLIFGDILKEVKDEYELYMAILLQSQASSQDKTGIMLANAKGLEKRSVKTADVTQAKEELRVMVAATKAAMEHNDKLRSELEREQTLLQSAKEKSELSKKDVMDEDHLTLIEKVEKKRCEILNKWDEIQALEREIKTTLLHTGISHITENRIKSIETEAIKLETANRILKKKMHVTEIQVKQTMEKSKMSEEGRRNLWDFIKEFVNLKETETNSSDWKMTYENS</sequence>
<keyword evidence="1" id="KW-0175">Coiled coil</keyword>
<name>A0A2Y9KZ04_ENHLU</name>
<dbReference type="PANTHER" id="PTHR34916:SF1">
    <property type="entry name" value="GI:13385330"/>
    <property type="match status" value="1"/>
</dbReference>
<dbReference type="PANTHER" id="PTHR34916">
    <property type="entry name" value="GI:13385330"/>
    <property type="match status" value="1"/>
</dbReference>
<dbReference type="STRING" id="391180.A0A2Y9KZ04"/>
<feature type="domain" description="Translin-associated factor X-interacting protein 1 N-terminal" evidence="2">
    <location>
        <begin position="446"/>
        <end position="558"/>
    </location>
</feature>
<protein>
    <submittedName>
        <fullName evidence="4">Uncharacterized protein C6orf118 homolog</fullName>
    </submittedName>
</protein>
<dbReference type="KEGG" id="elk:111158663"/>
<organism evidence="3 4">
    <name type="scientific">Enhydra lutris kenyoni</name>
    <name type="common">northern sea otter</name>
    <dbReference type="NCBI Taxonomy" id="391180"/>
    <lineage>
        <taxon>Eukaryota</taxon>
        <taxon>Metazoa</taxon>
        <taxon>Chordata</taxon>
        <taxon>Craniata</taxon>
        <taxon>Vertebrata</taxon>
        <taxon>Euteleostomi</taxon>
        <taxon>Mammalia</taxon>
        <taxon>Eutheria</taxon>
        <taxon>Laurasiatheria</taxon>
        <taxon>Carnivora</taxon>
        <taxon>Caniformia</taxon>
        <taxon>Musteloidea</taxon>
        <taxon>Mustelidae</taxon>
        <taxon>Lutrinae</taxon>
        <taxon>Enhydra</taxon>
    </lineage>
</organism>
<dbReference type="AlphaFoldDB" id="A0A2Y9KZ04"/>
<evidence type="ECO:0000313" key="3">
    <source>
        <dbReference type="Proteomes" id="UP000248482"/>
    </source>
</evidence>